<dbReference type="InterPro" id="IPR051610">
    <property type="entry name" value="GPI/OXD"/>
</dbReference>
<dbReference type="Pfam" id="PF07883">
    <property type="entry name" value="Cupin_2"/>
    <property type="match status" value="1"/>
</dbReference>
<feature type="domain" description="Cupin type-2" evidence="2">
    <location>
        <begin position="7"/>
        <end position="71"/>
    </location>
</feature>
<evidence type="ECO:0000256" key="1">
    <source>
        <dbReference type="ARBA" id="ARBA00022723"/>
    </source>
</evidence>
<dbReference type="GO" id="GO:0046872">
    <property type="term" value="F:metal ion binding"/>
    <property type="evidence" value="ECO:0007669"/>
    <property type="project" value="UniProtKB-KW"/>
</dbReference>
<gene>
    <name evidence="3" type="ORF">S01H1_09245</name>
</gene>
<dbReference type="InterPro" id="IPR014710">
    <property type="entry name" value="RmlC-like_jellyroll"/>
</dbReference>
<proteinExistence type="predicted"/>
<dbReference type="Gene3D" id="2.60.120.10">
    <property type="entry name" value="Jelly Rolls"/>
    <property type="match status" value="1"/>
</dbReference>
<protein>
    <recommendedName>
        <fullName evidence="2">Cupin type-2 domain-containing protein</fullName>
    </recommendedName>
</protein>
<organism evidence="3">
    <name type="scientific">marine sediment metagenome</name>
    <dbReference type="NCBI Taxonomy" id="412755"/>
    <lineage>
        <taxon>unclassified sequences</taxon>
        <taxon>metagenomes</taxon>
        <taxon>ecological metagenomes</taxon>
    </lineage>
</organism>
<name>X0SNI2_9ZZZZ</name>
<dbReference type="AlphaFoldDB" id="X0SNI2"/>
<comment type="caution">
    <text evidence="3">The sequence shown here is derived from an EMBL/GenBank/DDBJ whole genome shotgun (WGS) entry which is preliminary data.</text>
</comment>
<evidence type="ECO:0000259" key="2">
    <source>
        <dbReference type="Pfam" id="PF07883"/>
    </source>
</evidence>
<sequence>TFSVGYFSPGEGLKGHIHPVSEEVYYVVRGRGTVYLGEEREPLEVHPDVALYIPPGIVHGVENTGEERLVICFFVAPGREKTQVV</sequence>
<dbReference type="InterPro" id="IPR013096">
    <property type="entry name" value="Cupin_2"/>
</dbReference>
<dbReference type="PANTHER" id="PTHR35848:SF6">
    <property type="entry name" value="CUPIN TYPE-2 DOMAIN-CONTAINING PROTEIN"/>
    <property type="match status" value="1"/>
</dbReference>
<reference evidence="3" key="1">
    <citation type="journal article" date="2014" name="Front. Microbiol.">
        <title>High frequency of phylogenetically diverse reductive dehalogenase-homologous genes in deep subseafloor sedimentary metagenomes.</title>
        <authorList>
            <person name="Kawai M."/>
            <person name="Futagami T."/>
            <person name="Toyoda A."/>
            <person name="Takaki Y."/>
            <person name="Nishi S."/>
            <person name="Hori S."/>
            <person name="Arai W."/>
            <person name="Tsubouchi T."/>
            <person name="Morono Y."/>
            <person name="Uchiyama I."/>
            <person name="Ito T."/>
            <person name="Fujiyama A."/>
            <person name="Inagaki F."/>
            <person name="Takami H."/>
        </authorList>
    </citation>
    <scope>NUCLEOTIDE SEQUENCE</scope>
    <source>
        <strain evidence="3">Expedition CK06-06</strain>
    </source>
</reference>
<dbReference type="InterPro" id="IPR011051">
    <property type="entry name" value="RmlC_Cupin_sf"/>
</dbReference>
<keyword evidence="1" id="KW-0479">Metal-binding</keyword>
<dbReference type="EMBL" id="BARS01004725">
    <property type="protein sequence ID" value="GAF82614.1"/>
    <property type="molecule type" value="Genomic_DNA"/>
</dbReference>
<dbReference type="SUPFAM" id="SSF51182">
    <property type="entry name" value="RmlC-like cupins"/>
    <property type="match status" value="1"/>
</dbReference>
<feature type="non-terminal residue" evidence="3">
    <location>
        <position position="1"/>
    </location>
</feature>
<accession>X0SNI2</accession>
<evidence type="ECO:0000313" key="3">
    <source>
        <dbReference type="EMBL" id="GAF82614.1"/>
    </source>
</evidence>
<dbReference type="PANTHER" id="PTHR35848">
    <property type="entry name" value="OXALATE-BINDING PROTEIN"/>
    <property type="match status" value="1"/>
</dbReference>